<reference evidence="14 16" key="2">
    <citation type="submission" date="2014-07" db="EMBL/GenBank/DDBJ databases">
        <title>Porphyromonadaceae bacterium OUH 334697 = ATCC BAA-2682 = DSM 28341 draft genome.</title>
        <authorList>
            <person name="Sydenham T.V."/>
            <person name="Hasman H."/>
            <person name="Justesen U.S."/>
        </authorList>
    </citation>
    <scope>NUCLEOTIDE SEQUENCE [LARGE SCALE GENOMIC DNA]</scope>
    <source>
        <strain evidence="14 16">OUH 334697</strain>
    </source>
</reference>
<dbReference type="AlphaFoldDB" id="A0A0C3R730"/>
<keyword evidence="8" id="KW-0798">TonB box</keyword>
<keyword evidence="2 11" id="KW-0813">Transport</keyword>
<evidence type="ECO:0008006" key="18">
    <source>
        <dbReference type="Google" id="ProtNLM"/>
    </source>
</evidence>
<gene>
    <name evidence="15" type="ORF">BA92_05545</name>
    <name evidence="14" type="ORF">IE90_11580</name>
</gene>
<dbReference type="InterPro" id="IPR037066">
    <property type="entry name" value="Plug_dom_sf"/>
</dbReference>
<keyword evidence="5 11" id="KW-0812">Transmembrane</keyword>
<keyword evidence="10 11" id="KW-0998">Cell outer membrane</keyword>
<comment type="caution">
    <text evidence="15">The sequence shown here is derived from an EMBL/GenBank/DDBJ whole genome shotgun (WGS) entry which is preliminary data.</text>
</comment>
<dbReference type="InterPro" id="IPR012910">
    <property type="entry name" value="Plug_dom"/>
</dbReference>
<keyword evidence="9 11" id="KW-0472">Membrane</keyword>
<comment type="similarity">
    <text evidence="11">Belongs to the TonB-dependent receptor family.</text>
</comment>
<evidence type="ECO:0000256" key="3">
    <source>
        <dbReference type="ARBA" id="ARBA00022452"/>
    </source>
</evidence>
<dbReference type="InterPro" id="IPR036942">
    <property type="entry name" value="Beta-barrel_TonB_sf"/>
</dbReference>
<sequence length="1066" mass="121066">MHTGISQVKVENLVFKDTPLGEALTRLSERTNSKFIFNYDDLNRYKVTVTLKDKTVEESLDVLLADKPFKYELKGDSYVISFRDKRVLNLYEQTGTVRDKNGDVLPGITVVLRTNKGEIPIGTTTDKNGKFRLMLPKAPGNVLIFSFIGMKKQEIALKDEKPLNVVMEEKVELIEEVVVNGMFTQSRNSYTGAVTTIRSEDILKMSQTNLVQALATLVPGMRIVENNEQGANPNHIPEIIIRGTSSLSASGQIGLNRPLIMLDGVEISLEQLYDMDMFEIDRVDVLKDASATAMYGDRAANGVIVVNRKKVTDSRLRVRYNFVPNVQFPDVSSFNLCNSAQKLELEKRYGLYKSVTGEYDEIYYERLKRVNAGVNTDWISKPLRNSWSFNHSLNMTGRGGGIDYSVNLRYGDTRGVMRGDFRQNYSLGFYFSYRYNDKLSVSFRSDWSKMDSKTSPYGSFSDFAVINPYDVPKDEYGEWNKLLSYDRRNPLYDATTNSFANEMSKRFSNSVSVRWDVFKGLYLNGTFSYDWTDSQNEKFDSPELSMFYKEFDPLRKGSYAISGSRGQNWNFNGTVNYNLSLNEEGSSLLTVNLGANISKNRTNNFSFVGIGFLRPALNDINFAARYPDGAPSGGEQINANLGLYGNMTLTVKNRYFVNGLYRITGNSNYGAKDLYAPYWSVGAGWNVHNENFLKDSWVNLFRIRGSLGYLGNGNFANIRPYNMYKYSIEYAYYGTMGAHVVSMGNDQLKAERVLDWNLGTDISLFNERLDISLNLYRQNTKDMMLSINLPPSVGMENTMDNLGEKVNQGYEVSVSAQIIRTNDVAWRVSVNNSRTWDKIKKISNALKRNNDVNRDSTGLVAPKIQLEEGESSEAIYAVRSLGIDPATGQEIFIKKDGTRTFEYDPRDKVALGSAIPKFEGSLSTYFTYKRVSLNMAMNFTFGGYIYNTTRAGKIENIDPRGNVDKRTFTLRWEQPGDIVDYARIDDVSRNTFIHSERFVEKKNEVYISSLGIMYDINPKWVKRVGLQKLLVGVTFSDVLRISSVKYERGTAYPYMRGFNFTISPTF</sequence>
<evidence type="ECO:0000313" key="14">
    <source>
        <dbReference type="EMBL" id="KIO43746.1"/>
    </source>
</evidence>
<feature type="domain" description="TonB-dependent receptor plug" evidence="12">
    <location>
        <begin position="189"/>
        <end position="303"/>
    </location>
</feature>
<keyword evidence="4" id="KW-0410">Iron transport</keyword>
<evidence type="ECO:0000256" key="1">
    <source>
        <dbReference type="ARBA" id="ARBA00004571"/>
    </source>
</evidence>
<comment type="subcellular location">
    <subcellularLocation>
        <location evidence="1 11">Cell outer membrane</location>
        <topology evidence="1 11">Multi-pass membrane protein</topology>
    </subcellularLocation>
</comment>
<dbReference type="EMBL" id="JPIT01000031">
    <property type="protein sequence ID" value="KIO43746.1"/>
    <property type="molecule type" value="Genomic_DNA"/>
</dbReference>
<keyword evidence="17" id="KW-1185">Reference proteome</keyword>
<dbReference type="PANTHER" id="PTHR32552:SF81">
    <property type="entry name" value="TONB-DEPENDENT OUTER MEMBRANE RECEPTOR"/>
    <property type="match status" value="1"/>
</dbReference>
<dbReference type="PANTHER" id="PTHR32552">
    <property type="entry name" value="FERRICHROME IRON RECEPTOR-RELATED"/>
    <property type="match status" value="1"/>
</dbReference>
<dbReference type="Proteomes" id="UP000031980">
    <property type="component" value="Unassembled WGS sequence"/>
</dbReference>
<dbReference type="Gene3D" id="2.170.130.10">
    <property type="entry name" value="TonB-dependent receptor, plug domain"/>
    <property type="match status" value="1"/>
</dbReference>
<dbReference type="GO" id="GO:0006826">
    <property type="term" value="P:iron ion transport"/>
    <property type="evidence" value="ECO:0007669"/>
    <property type="project" value="UniProtKB-KW"/>
</dbReference>
<dbReference type="Proteomes" id="UP000031937">
    <property type="component" value="Unassembled WGS sequence"/>
</dbReference>
<proteinExistence type="inferred from homology"/>
<dbReference type="SUPFAM" id="SSF56935">
    <property type="entry name" value="Porins"/>
    <property type="match status" value="1"/>
</dbReference>
<reference evidence="15 17" key="1">
    <citation type="submission" date="2014-07" db="EMBL/GenBank/DDBJ databases">
        <title>Porphyromonadaceae bacterium OUH 308042 = ATCC BAA-2681 = DSM 28342 draft genome.</title>
        <authorList>
            <person name="Sydenham T.V."/>
            <person name="Hasman H."/>
            <person name="Justensen U.S."/>
        </authorList>
    </citation>
    <scope>NUCLEOTIDE SEQUENCE [LARGE SCALE GENOMIC DNA]</scope>
    <source>
        <strain evidence="15 17">OUH 308042</strain>
    </source>
</reference>
<dbReference type="InterPro" id="IPR039426">
    <property type="entry name" value="TonB-dep_rcpt-like"/>
</dbReference>
<evidence type="ECO:0000256" key="5">
    <source>
        <dbReference type="ARBA" id="ARBA00022692"/>
    </source>
</evidence>
<dbReference type="InterPro" id="IPR008969">
    <property type="entry name" value="CarboxyPept-like_regulatory"/>
</dbReference>
<dbReference type="GO" id="GO:0009279">
    <property type="term" value="C:cell outer membrane"/>
    <property type="evidence" value="ECO:0007669"/>
    <property type="project" value="UniProtKB-SubCell"/>
</dbReference>
<feature type="domain" description="Protein FecR C-terminal" evidence="13">
    <location>
        <begin position="13"/>
        <end position="80"/>
    </location>
</feature>
<dbReference type="Gene3D" id="3.55.50.30">
    <property type="match status" value="1"/>
</dbReference>
<dbReference type="InterPro" id="IPR023997">
    <property type="entry name" value="TonB-dep_OMP_SusC/RagA_CS"/>
</dbReference>
<evidence type="ECO:0000256" key="7">
    <source>
        <dbReference type="ARBA" id="ARBA00023065"/>
    </source>
</evidence>
<evidence type="ECO:0000256" key="4">
    <source>
        <dbReference type="ARBA" id="ARBA00022496"/>
    </source>
</evidence>
<evidence type="ECO:0000256" key="2">
    <source>
        <dbReference type="ARBA" id="ARBA00022448"/>
    </source>
</evidence>
<dbReference type="PROSITE" id="PS52016">
    <property type="entry name" value="TONB_DEPENDENT_REC_3"/>
    <property type="match status" value="1"/>
</dbReference>
<evidence type="ECO:0000259" key="13">
    <source>
        <dbReference type="Pfam" id="PF16344"/>
    </source>
</evidence>
<evidence type="ECO:0000256" key="9">
    <source>
        <dbReference type="ARBA" id="ARBA00023136"/>
    </source>
</evidence>
<dbReference type="NCBIfam" id="TIGR04057">
    <property type="entry name" value="SusC_RagA_signa"/>
    <property type="match status" value="1"/>
</dbReference>
<evidence type="ECO:0000256" key="11">
    <source>
        <dbReference type="PROSITE-ProRule" id="PRU01360"/>
    </source>
</evidence>
<name>A0A0C3R730_9PORP</name>
<dbReference type="Pfam" id="PF13715">
    <property type="entry name" value="CarbopepD_reg_2"/>
    <property type="match status" value="1"/>
</dbReference>
<protein>
    <recommendedName>
        <fullName evidence="18">SusC/RagA family TonB-linked outer membrane protein</fullName>
    </recommendedName>
</protein>
<dbReference type="SUPFAM" id="SSF49464">
    <property type="entry name" value="Carboxypeptidase regulatory domain-like"/>
    <property type="match status" value="1"/>
</dbReference>
<dbReference type="Gene3D" id="2.40.170.20">
    <property type="entry name" value="TonB-dependent receptor, beta-barrel domain"/>
    <property type="match status" value="1"/>
</dbReference>
<keyword evidence="6" id="KW-0408">Iron</keyword>
<evidence type="ECO:0000313" key="15">
    <source>
        <dbReference type="EMBL" id="KIO45910.1"/>
    </source>
</evidence>
<evidence type="ECO:0000259" key="12">
    <source>
        <dbReference type="Pfam" id="PF07715"/>
    </source>
</evidence>
<dbReference type="Pfam" id="PF07715">
    <property type="entry name" value="Plug"/>
    <property type="match status" value="1"/>
</dbReference>
<accession>A0A0C3R730</accession>
<dbReference type="InterPro" id="IPR032508">
    <property type="entry name" value="FecR_C"/>
</dbReference>
<evidence type="ECO:0000256" key="8">
    <source>
        <dbReference type="ARBA" id="ARBA00023077"/>
    </source>
</evidence>
<dbReference type="InterPro" id="IPR023996">
    <property type="entry name" value="TonB-dep_OMP_SusC/RagA"/>
</dbReference>
<dbReference type="Pfam" id="PF16344">
    <property type="entry name" value="FecR_C"/>
    <property type="match status" value="1"/>
</dbReference>
<keyword evidence="3 11" id="KW-1134">Transmembrane beta strand</keyword>
<evidence type="ECO:0000256" key="6">
    <source>
        <dbReference type="ARBA" id="ARBA00023004"/>
    </source>
</evidence>
<evidence type="ECO:0000313" key="16">
    <source>
        <dbReference type="Proteomes" id="UP000031937"/>
    </source>
</evidence>
<dbReference type="NCBIfam" id="TIGR04056">
    <property type="entry name" value="OMP_RagA_SusC"/>
    <property type="match status" value="1"/>
</dbReference>
<dbReference type="EMBL" id="JPIU01000037">
    <property type="protein sequence ID" value="KIO45910.1"/>
    <property type="molecule type" value="Genomic_DNA"/>
</dbReference>
<keyword evidence="7" id="KW-0406">Ion transport</keyword>
<evidence type="ECO:0000313" key="17">
    <source>
        <dbReference type="Proteomes" id="UP000031980"/>
    </source>
</evidence>
<organism evidence="15 17">
    <name type="scientific">Sanguibacteroides justesenii</name>
    <dbReference type="NCBI Taxonomy" id="1547597"/>
    <lineage>
        <taxon>Bacteria</taxon>
        <taxon>Pseudomonadati</taxon>
        <taxon>Bacteroidota</taxon>
        <taxon>Bacteroidia</taxon>
        <taxon>Bacteroidales</taxon>
        <taxon>Porphyromonadaceae</taxon>
        <taxon>Sanguibacteroides</taxon>
    </lineage>
</organism>
<evidence type="ECO:0000256" key="10">
    <source>
        <dbReference type="ARBA" id="ARBA00023237"/>
    </source>
</evidence>